<feature type="transmembrane region" description="Helical" evidence="1">
    <location>
        <begin position="123"/>
        <end position="144"/>
    </location>
</feature>
<reference evidence="3" key="1">
    <citation type="submission" date="2021-02" db="EMBL/GenBank/DDBJ databases">
        <authorList>
            <person name="Nowell W R."/>
        </authorList>
    </citation>
    <scope>NUCLEOTIDE SEQUENCE</scope>
</reference>
<dbReference type="AlphaFoldDB" id="A0A814FV84"/>
<keyword evidence="1" id="KW-0812">Transmembrane</keyword>
<keyword evidence="2" id="KW-0732">Signal</keyword>
<evidence type="ECO:0000256" key="1">
    <source>
        <dbReference type="SAM" id="Phobius"/>
    </source>
</evidence>
<comment type="caution">
    <text evidence="3">The sequence shown here is derived from an EMBL/GenBank/DDBJ whole genome shotgun (WGS) entry which is preliminary data.</text>
</comment>
<evidence type="ECO:0008006" key="5">
    <source>
        <dbReference type="Google" id="ProtNLM"/>
    </source>
</evidence>
<protein>
    <recommendedName>
        <fullName evidence="5">TM2 domain-containing protein</fullName>
    </recommendedName>
</protein>
<dbReference type="EMBL" id="CAJNOR010000719">
    <property type="protein sequence ID" value="CAF0990541.1"/>
    <property type="molecule type" value="Genomic_DNA"/>
</dbReference>
<accession>A0A814FV84</accession>
<keyword evidence="1" id="KW-0472">Membrane</keyword>
<feature type="transmembrane region" description="Helical" evidence="1">
    <location>
        <begin position="101"/>
        <end position="118"/>
    </location>
</feature>
<name>A0A814FV84_ADIRI</name>
<keyword evidence="1" id="KW-1133">Transmembrane helix</keyword>
<evidence type="ECO:0000313" key="4">
    <source>
        <dbReference type="Proteomes" id="UP000663828"/>
    </source>
</evidence>
<gene>
    <name evidence="3" type="ORF">XAT740_LOCUS12672</name>
</gene>
<feature type="chain" id="PRO_5032376282" description="TM2 domain-containing protein" evidence="2">
    <location>
        <begin position="21"/>
        <end position="200"/>
    </location>
</feature>
<sequence>MAKFMHLLFGITLITTLISAIHTISLPTNETAQGVVVITNNENGIVVKVPVCYGPHDCGHGKCIENGTTCQCERGWATVSSMNASEETKYCNYQQRSKKTAFFLSFFVGVFGVDWFYLCRSNLLFIFAGIMKLLLGLSCGSVWFSTCFASENGSIESFKSKFRAASTFFSLLTFAWWIVDWSRILGNRFPDGNGVILGSW</sequence>
<feature type="transmembrane region" description="Helical" evidence="1">
    <location>
        <begin position="164"/>
        <end position="179"/>
    </location>
</feature>
<feature type="signal peptide" evidence="2">
    <location>
        <begin position="1"/>
        <end position="20"/>
    </location>
</feature>
<proteinExistence type="predicted"/>
<keyword evidence="4" id="KW-1185">Reference proteome</keyword>
<organism evidence="3 4">
    <name type="scientific">Adineta ricciae</name>
    <name type="common">Rotifer</name>
    <dbReference type="NCBI Taxonomy" id="249248"/>
    <lineage>
        <taxon>Eukaryota</taxon>
        <taxon>Metazoa</taxon>
        <taxon>Spiralia</taxon>
        <taxon>Gnathifera</taxon>
        <taxon>Rotifera</taxon>
        <taxon>Eurotatoria</taxon>
        <taxon>Bdelloidea</taxon>
        <taxon>Adinetida</taxon>
        <taxon>Adinetidae</taxon>
        <taxon>Adineta</taxon>
    </lineage>
</organism>
<evidence type="ECO:0000313" key="3">
    <source>
        <dbReference type="EMBL" id="CAF0990541.1"/>
    </source>
</evidence>
<evidence type="ECO:0000256" key="2">
    <source>
        <dbReference type="SAM" id="SignalP"/>
    </source>
</evidence>
<dbReference type="Proteomes" id="UP000663828">
    <property type="component" value="Unassembled WGS sequence"/>
</dbReference>